<protein>
    <submittedName>
        <fullName evidence="1">Unannotated protein</fullName>
    </submittedName>
</protein>
<accession>A0A6J6E5B2</accession>
<evidence type="ECO:0000313" key="1">
    <source>
        <dbReference type="EMBL" id="CAB4571730.1"/>
    </source>
</evidence>
<name>A0A6J6E5B2_9ZZZZ</name>
<reference evidence="1" key="1">
    <citation type="submission" date="2020-05" db="EMBL/GenBank/DDBJ databases">
        <authorList>
            <person name="Chiriac C."/>
            <person name="Salcher M."/>
            <person name="Ghai R."/>
            <person name="Kavagutti S V."/>
        </authorList>
    </citation>
    <scope>NUCLEOTIDE SEQUENCE</scope>
</reference>
<organism evidence="1">
    <name type="scientific">freshwater metagenome</name>
    <dbReference type="NCBI Taxonomy" id="449393"/>
    <lineage>
        <taxon>unclassified sequences</taxon>
        <taxon>metagenomes</taxon>
        <taxon>ecological metagenomes</taxon>
    </lineage>
</organism>
<dbReference type="AlphaFoldDB" id="A0A6J6E5B2"/>
<proteinExistence type="predicted"/>
<gene>
    <name evidence="1" type="ORF">UFOPK1572_01406</name>
</gene>
<dbReference type="EMBL" id="CAEZTC010000224">
    <property type="protein sequence ID" value="CAB4571730.1"/>
    <property type="molecule type" value="Genomic_DNA"/>
</dbReference>
<sequence>MQAFTLDYEFENFSATLTFTPRVHFQMSGLGYLHPEWGHGMWKGESSSTRDEFTLPVTNPMDMMFLHVQTLSDVLCTFSDGRDPQHGMGVLETLVLGPYKPSGFTGLGDGFTP</sequence>